<protein>
    <submittedName>
        <fullName evidence="2">Uncharacterized protein</fullName>
    </submittedName>
</protein>
<gene>
    <name evidence="2" type="ORF">PISMIDRAFT_687532</name>
</gene>
<keyword evidence="3" id="KW-1185">Reference proteome</keyword>
<keyword evidence="1" id="KW-1133">Transmembrane helix</keyword>
<reference evidence="2 3" key="1">
    <citation type="submission" date="2014-04" db="EMBL/GenBank/DDBJ databases">
        <authorList>
            <consortium name="DOE Joint Genome Institute"/>
            <person name="Kuo A."/>
            <person name="Kohler A."/>
            <person name="Costa M.D."/>
            <person name="Nagy L.G."/>
            <person name="Floudas D."/>
            <person name="Copeland A."/>
            <person name="Barry K.W."/>
            <person name="Cichocki N."/>
            <person name="Veneault-Fourrey C."/>
            <person name="LaButti K."/>
            <person name="Lindquist E.A."/>
            <person name="Lipzen A."/>
            <person name="Lundell T."/>
            <person name="Morin E."/>
            <person name="Murat C."/>
            <person name="Sun H."/>
            <person name="Tunlid A."/>
            <person name="Henrissat B."/>
            <person name="Grigoriev I.V."/>
            <person name="Hibbett D.S."/>
            <person name="Martin F."/>
            <person name="Nordberg H.P."/>
            <person name="Cantor M.N."/>
            <person name="Hua S.X."/>
        </authorList>
    </citation>
    <scope>NUCLEOTIDE SEQUENCE [LARGE SCALE GENOMIC DNA]</scope>
    <source>
        <strain evidence="2 3">441</strain>
    </source>
</reference>
<evidence type="ECO:0000256" key="1">
    <source>
        <dbReference type="SAM" id="Phobius"/>
    </source>
</evidence>
<organism evidence="2 3">
    <name type="scientific">Pisolithus microcarpus 441</name>
    <dbReference type="NCBI Taxonomy" id="765257"/>
    <lineage>
        <taxon>Eukaryota</taxon>
        <taxon>Fungi</taxon>
        <taxon>Dikarya</taxon>
        <taxon>Basidiomycota</taxon>
        <taxon>Agaricomycotina</taxon>
        <taxon>Agaricomycetes</taxon>
        <taxon>Agaricomycetidae</taxon>
        <taxon>Boletales</taxon>
        <taxon>Sclerodermatineae</taxon>
        <taxon>Pisolithaceae</taxon>
        <taxon>Pisolithus</taxon>
    </lineage>
</organism>
<keyword evidence="1" id="KW-0812">Transmembrane</keyword>
<proteinExistence type="predicted"/>
<dbReference type="Proteomes" id="UP000054018">
    <property type="component" value="Unassembled WGS sequence"/>
</dbReference>
<evidence type="ECO:0000313" key="2">
    <source>
        <dbReference type="EMBL" id="KIK15011.1"/>
    </source>
</evidence>
<feature type="transmembrane region" description="Helical" evidence="1">
    <location>
        <begin position="32"/>
        <end position="54"/>
    </location>
</feature>
<reference evidence="3" key="2">
    <citation type="submission" date="2015-01" db="EMBL/GenBank/DDBJ databases">
        <title>Evolutionary Origins and Diversification of the Mycorrhizal Mutualists.</title>
        <authorList>
            <consortium name="DOE Joint Genome Institute"/>
            <consortium name="Mycorrhizal Genomics Consortium"/>
            <person name="Kohler A."/>
            <person name="Kuo A."/>
            <person name="Nagy L.G."/>
            <person name="Floudas D."/>
            <person name="Copeland A."/>
            <person name="Barry K.W."/>
            <person name="Cichocki N."/>
            <person name="Veneault-Fourrey C."/>
            <person name="LaButti K."/>
            <person name="Lindquist E.A."/>
            <person name="Lipzen A."/>
            <person name="Lundell T."/>
            <person name="Morin E."/>
            <person name="Murat C."/>
            <person name="Riley R."/>
            <person name="Ohm R."/>
            <person name="Sun H."/>
            <person name="Tunlid A."/>
            <person name="Henrissat B."/>
            <person name="Grigoriev I.V."/>
            <person name="Hibbett D.S."/>
            <person name="Martin F."/>
        </authorList>
    </citation>
    <scope>NUCLEOTIDE SEQUENCE [LARGE SCALE GENOMIC DNA]</scope>
    <source>
        <strain evidence="3">441</strain>
    </source>
</reference>
<keyword evidence="1" id="KW-0472">Membrane</keyword>
<evidence type="ECO:0000313" key="3">
    <source>
        <dbReference type="Proteomes" id="UP000054018"/>
    </source>
</evidence>
<dbReference type="AlphaFoldDB" id="A0A0C9YEN1"/>
<dbReference type="EMBL" id="KN833910">
    <property type="protein sequence ID" value="KIK15011.1"/>
    <property type="molecule type" value="Genomic_DNA"/>
</dbReference>
<sequence length="65" mass="7166">MLGLRYKIYFGTLQKDSATSAKTAQMPAGWKWVWSCGWYSLGGVVVGIPVSAIYQNLNRICIGLP</sequence>
<dbReference type="HOGENOM" id="CLU_2850568_0_0_1"/>
<accession>A0A0C9YEN1</accession>
<name>A0A0C9YEN1_9AGAM</name>